<protein>
    <recommendedName>
        <fullName evidence="1">Glycosyltransferase 2-like domain-containing protein</fullName>
    </recommendedName>
</protein>
<name>A0A1F6AJK6_9BACT</name>
<dbReference type="InterPro" id="IPR001173">
    <property type="entry name" value="Glyco_trans_2-like"/>
</dbReference>
<evidence type="ECO:0000313" key="3">
    <source>
        <dbReference type="Proteomes" id="UP000178759"/>
    </source>
</evidence>
<evidence type="ECO:0000259" key="1">
    <source>
        <dbReference type="Pfam" id="PF00535"/>
    </source>
</evidence>
<accession>A0A1F6AJK6</accession>
<dbReference type="PANTHER" id="PTHR43630">
    <property type="entry name" value="POLY-BETA-1,6-N-ACETYL-D-GLUCOSAMINE SYNTHASE"/>
    <property type="match status" value="1"/>
</dbReference>
<dbReference type="CDD" id="cd02511">
    <property type="entry name" value="Beta4Glucosyltransferase"/>
    <property type="match status" value="1"/>
</dbReference>
<dbReference type="PANTHER" id="PTHR43630:SF2">
    <property type="entry name" value="GLYCOSYLTRANSFERASE"/>
    <property type="match status" value="1"/>
</dbReference>
<feature type="domain" description="Glycosyltransferase 2-like" evidence="1">
    <location>
        <begin position="6"/>
        <end position="139"/>
    </location>
</feature>
<gene>
    <name evidence="2" type="ORF">A3A79_04610</name>
</gene>
<comment type="caution">
    <text evidence="2">The sequence shown here is derived from an EMBL/GenBank/DDBJ whole genome shotgun (WGS) entry which is preliminary data.</text>
</comment>
<dbReference type="STRING" id="1798392.A3A79_04610"/>
<dbReference type="EMBL" id="MFJV01000001">
    <property type="protein sequence ID" value="OGG24437.1"/>
    <property type="molecule type" value="Genomic_DNA"/>
</dbReference>
<organism evidence="2 3">
    <name type="scientific">Candidatus Gottesmanbacteria bacterium RIFCSPLOWO2_01_FULL_43_11b</name>
    <dbReference type="NCBI Taxonomy" id="1798392"/>
    <lineage>
        <taxon>Bacteria</taxon>
        <taxon>Candidatus Gottesmaniibacteriota</taxon>
    </lineage>
</organism>
<dbReference type="AlphaFoldDB" id="A0A1F6AJK6"/>
<dbReference type="Pfam" id="PF00535">
    <property type="entry name" value="Glycos_transf_2"/>
    <property type="match status" value="1"/>
</dbReference>
<reference evidence="2 3" key="1">
    <citation type="journal article" date="2016" name="Nat. Commun.">
        <title>Thousands of microbial genomes shed light on interconnected biogeochemical processes in an aquifer system.</title>
        <authorList>
            <person name="Anantharaman K."/>
            <person name="Brown C.T."/>
            <person name="Hug L.A."/>
            <person name="Sharon I."/>
            <person name="Castelle C.J."/>
            <person name="Probst A.J."/>
            <person name="Thomas B.C."/>
            <person name="Singh A."/>
            <person name="Wilkins M.J."/>
            <person name="Karaoz U."/>
            <person name="Brodie E.L."/>
            <person name="Williams K.H."/>
            <person name="Hubbard S.S."/>
            <person name="Banfield J.F."/>
        </authorList>
    </citation>
    <scope>NUCLEOTIDE SEQUENCE [LARGE SCALE GENOMIC DNA]</scope>
</reference>
<evidence type="ECO:0000313" key="2">
    <source>
        <dbReference type="EMBL" id="OGG24437.1"/>
    </source>
</evidence>
<proteinExistence type="predicted"/>
<dbReference type="InterPro" id="IPR029044">
    <property type="entry name" value="Nucleotide-diphossugar_trans"/>
</dbReference>
<dbReference type="Gene3D" id="3.90.550.10">
    <property type="entry name" value="Spore Coat Polysaccharide Biosynthesis Protein SpsA, Chain A"/>
    <property type="match status" value="1"/>
</dbReference>
<dbReference type="SUPFAM" id="SSF53448">
    <property type="entry name" value="Nucleotide-diphospho-sugar transferases"/>
    <property type="match status" value="1"/>
</dbReference>
<dbReference type="Proteomes" id="UP000178759">
    <property type="component" value="Unassembled WGS sequence"/>
</dbReference>
<sequence>MKKTISVVITAFNVGKTLERTLKSVTWADEIIVTDGSSTDNTASVARKFTKKVFTQPNYPMLNKNKNYGFTKATGDWILCLDSDEEIPAELAKEIRQKIQSDNTVGYWIPRKNIIFGKWIKHGLWWPDRQLRLFQRGKGKYPEKHVHEYISVEGPTTDLSNVYVHYNYESIDMYLWKMQHIYTGSEVENFIAAGNVVRWYDAIRFPVSDFLKIYFAQEGYKDGLHGLVLSILQAFYSFIVFAKLWERQKFDDIDVPLSASVTELKAVVRDTRYWILTSKIKHTAFPRSLWYRILRRLTTSS</sequence>